<name>A0A7K0D7C8_9NOCA</name>
<dbReference type="InterPro" id="IPR042099">
    <property type="entry name" value="ANL_N_sf"/>
</dbReference>
<evidence type="ECO:0000256" key="1">
    <source>
        <dbReference type="ARBA" id="ARBA00006432"/>
    </source>
</evidence>
<sequence>MSPAYGMFVTRTRPARDAVRAALRYPGPLVTAVARDASRSDSIRVADRSIPLRGFGFESRADPADITVLTGIRMFRSPRMSGLLFAAGVDDVGDGGCLMVGDWATFESMSELVDSFHSHPGRIVFPAEGTAVPYRDIPASAYGVAHRLIAAGVRPGETVGVLAPNSSGFVAGFFGAVVAGAAACVLPVRLTGNDPMAQFGPMIAAARMRHVLVAGAFGQFGAELASRCDVTVIRVEECALSADPPAVAPARPSDTAVLQFSSGSTAAPKGVLISHRAALSATAGSAVRAGVTAEDRILLWAPLFHDLGLFGLLTAMAAGAEAHLMPTVQFIRDTAGALRYLADIRGTGLTGSNFAFDRMITAAGGDALGGSDLSRWRFAVNGGERVTATTLHRFPKALAPWGVRPGVMIPGYALAEATFSVTGNIPGNVTRTVAAQLDSLTSGERAEIRAEAEPRSGATTLVSLGAATDRMEIRLTGPSGAAVADGYCGEVEIRGPALMTGYLDDPAATAAAFHDGWLRTGDIGFLSERELFVCGRIKDMIILSGRNLYAEDLEAVAGQVPGVYRRHCVALVDPAAEQAVLVVESDEPDGPAVAQLVRTAVAQACGLPDVAVHVVGKGQLPRTTSGKWRRSATRELLGRISTPDHRG</sequence>
<reference evidence="3 4" key="1">
    <citation type="submission" date="2019-10" db="EMBL/GenBank/DDBJ databases">
        <title>Nocardia macrotermitis sp. nov. and Nocardia aurantia sp. nov., isolated from the gut of fungus growing-termite Macrotermes natalensis.</title>
        <authorList>
            <person name="Benndorf R."/>
            <person name="Schwitalla J."/>
            <person name="Martin K."/>
            <person name="De Beer W."/>
            <person name="Kaster A.-K."/>
            <person name="Vollmers J."/>
            <person name="Poulsen M."/>
            <person name="Beemelmanns C."/>
        </authorList>
    </citation>
    <scope>NUCLEOTIDE SEQUENCE [LARGE SCALE GENOMIC DNA]</scope>
    <source>
        <strain evidence="3 4">RB20</strain>
    </source>
</reference>
<comment type="caution">
    <text evidence="3">The sequence shown here is derived from an EMBL/GenBank/DDBJ whole genome shotgun (WGS) entry which is preliminary data.</text>
</comment>
<protein>
    <submittedName>
        <fullName evidence="3">2-succinylbenzoate--CoA ligase</fullName>
        <ecNumber evidence="3">6.2.1.26</ecNumber>
    </submittedName>
</protein>
<accession>A0A7K0D7C8</accession>
<dbReference type="InterPro" id="IPR000873">
    <property type="entry name" value="AMP-dep_synth/lig_dom"/>
</dbReference>
<dbReference type="Proteomes" id="UP000438448">
    <property type="component" value="Unassembled WGS sequence"/>
</dbReference>
<dbReference type="PANTHER" id="PTHR22754:SF32">
    <property type="entry name" value="DISCO-INTERACTING PROTEIN 2"/>
    <property type="match status" value="1"/>
</dbReference>
<dbReference type="EMBL" id="WEGK01000010">
    <property type="protein sequence ID" value="MQY21665.1"/>
    <property type="molecule type" value="Genomic_DNA"/>
</dbReference>
<dbReference type="EC" id="6.2.1.26" evidence="3"/>
<evidence type="ECO:0000313" key="3">
    <source>
        <dbReference type="EMBL" id="MQY21665.1"/>
    </source>
</evidence>
<dbReference type="Gene3D" id="3.40.50.12780">
    <property type="entry name" value="N-terminal domain of ligase-like"/>
    <property type="match status" value="1"/>
</dbReference>
<dbReference type="GO" id="GO:0006633">
    <property type="term" value="P:fatty acid biosynthetic process"/>
    <property type="evidence" value="ECO:0007669"/>
    <property type="project" value="TreeGrafter"/>
</dbReference>
<dbReference type="SUPFAM" id="SSF56801">
    <property type="entry name" value="Acetyl-CoA synthetase-like"/>
    <property type="match status" value="1"/>
</dbReference>
<dbReference type="GO" id="GO:0070566">
    <property type="term" value="F:adenylyltransferase activity"/>
    <property type="evidence" value="ECO:0007669"/>
    <property type="project" value="TreeGrafter"/>
</dbReference>
<keyword evidence="4" id="KW-1185">Reference proteome</keyword>
<dbReference type="Pfam" id="PF00501">
    <property type="entry name" value="AMP-binding"/>
    <property type="match status" value="1"/>
</dbReference>
<organism evidence="3 4">
    <name type="scientific">Nocardia macrotermitis</name>
    <dbReference type="NCBI Taxonomy" id="2585198"/>
    <lineage>
        <taxon>Bacteria</taxon>
        <taxon>Bacillati</taxon>
        <taxon>Actinomycetota</taxon>
        <taxon>Actinomycetes</taxon>
        <taxon>Mycobacteriales</taxon>
        <taxon>Nocardiaceae</taxon>
        <taxon>Nocardia</taxon>
    </lineage>
</organism>
<evidence type="ECO:0000313" key="4">
    <source>
        <dbReference type="Proteomes" id="UP000438448"/>
    </source>
</evidence>
<dbReference type="GO" id="GO:0005886">
    <property type="term" value="C:plasma membrane"/>
    <property type="evidence" value="ECO:0007669"/>
    <property type="project" value="TreeGrafter"/>
</dbReference>
<dbReference type="AlphaFoldDB" id="A0A7K0D7C8"/>
<gene>
    <name evidence="3" type="primary">menE_6</name>
    <name evidence="3" type="ORF">NRB20_47780</name>
</gene>
<feature type="domain" description="AMP-dependent synthetase/ligase" evidence="2">
    <location>
        <begin position="117"/>
        <end position="503"/>
    </location>
</feature>
<dbReference type="GO" id="GO:0008756">
    <property type="term" value="F:o-succinylbenzoate-CoA ligase activity"/>
    <property type="evidence" value="ECO:0007669"/>
    <property type="project" value="UniProtKB-EC"/>
</dbReference>
<dbReference type="InterPro" id="IPR045851">
    <property type="entry name" value="AMP-bd_C_sf"/>
</dbReference>
<proteinExistence type="inferred from homology"/>
<comment type="similarity">
    <text evidence="1">Belongs to the ATP-dependent AMP-binding enzyme family.</text>
</comment>
<evidence type="ECO:0000259" key="2">
    <source>
        <dbReference type="Pfam" id="PF00501"/>
    </source>
</evidence>
<dbReference type="PANTHER" id="PTHR22754">
    <property type="entry name" value="DISCO-INTERACTING PROTEIN 2 DIP2 -RELATED"/>
    <property type="match status" value="1"/>
</dbReference>
<keyword evidence="3" id="KW-0436">Ligase</keyword>
<dbReference type="Gene3D" id="3.30.300.30">
    <property type="match status" value="1"/>
</dbReference>